<keyword evidence="18" id="KW-1185">Reference proteome</keyword>
<evidence type="ECO:0000259" key="16">
    <source>
        <dbReference type="PROSITE" id="PS50011"/>
    </source>
</evidence>
<keyword evidence="4" id="KW-0723">Serine/threonine-protein kinase</keyword>
<dbReference type="EC" id="2.7.11.1" evidence="2"/>
<evidence type="ECO:0000256" key="2">
    <source>
        <dbReference type="ARBA" id="ARBA00012513"/>
    </source>
</evidence>
<keyword evidence="7" id="KW-0677">Repeat</keyword>
<feature type="compositionally biased region" description="Polar residues" evidence="15">
    <location>
        <begin position="363"/>
        <end position="373"/>
    </location>
</feature>
<reference evidence="17" key="2">
    <citation type="journal article" date="2022" name="BMC Genomics">
        <title>Comparative genome analysis of mycobacteria focusing on tRNA and non-coding RNA.</title>
        <authorList>
            <person name="Behra P.R.K."/>
            <person name="Pettersson B.M.F."/>
            <person name="Ramesh M."/>
            <person name="Das S."/>
            <person name="Dasgupta S."/>
            <person name="Kirsebom L.A."/>
        </authorList>
    </citation>
    <scope>NUCLEOTIDE SEQUENCE</scope>
    <source>
        <strain evidence="17">DSM 44615</strain>
    </source>
</reference>
<keyword evidence="5" id="KW-0808">Transferase</keyword>
<protein>
    <recommendedName>
        <fullName evidence="2">non-specific serine/threonine protein kinase</fullName>
        <ecNumber evidence="2">2.7.11.1</ecNumber>
    </recommendedName>
</protein>
<dbReference type="PANTHER" id="PTHR43289">
    <property type="entry name" value="MITOGEN-ACTIVATED PROTEIN KINASE KINASE KINASE 20-RELATED"/>
    <property type="match status" value="1"/>
</dbReference>
<dbReference type="InterPro" id="IPR011042">
    <property type="entry name" value="6-blade_b-propeller_TolB-like"/>
</dbReference>
<dbReference type="Gene3D" id="1.10.510.10">
    <property type="entry name" value="Transferase(Phosphotransferase) domain 1"/>
    <property type="match status" value="1"/>
</dbReference>
<name>A0A9X2YQT4_9MYCO</name>
<evidence type="ECO:0000256" key="3">
    <source>
        <dbReference type="ARBA" id="ARBA00022475"/>
    </source>
</evidence>
<evidence type="ECO:0000256" key="8">
    <source>
        <dbReference type="ARBA" id="ARBA00022741"/>
    </source>
</evidence>
<dbReference type="SMART" id="SM00220">
    <property type="entry name" value="S_TKc"/>
    <property type="match status" value="1"/>
</dbReference>
<keyword evidence="9 17" id="KW-0418">Kinase</keyword>
<evidence type="ECO:0000256" key="15">
    <source>
        <dbReference type="SAM" id="MobiDB-lite"/>
    </source>
</evidence>
<evidence type="ECO:0000256" key="9">
    <source>
        <dbReference type="ARBA" id="ARBA00022777"/>
    </source>
</evidence>
<evidence type="ECO:0000256" key="10">
    <source>
        <dbReference type="ARBA" id="ARBA00022840"/>
    </source>
</evidence>
<evidence type="ECO:0000256" key="12">
    <source>
        <dbReference type="ARBA" id="ARBA00023136"/>
    </source>
</evidence>
<dbReference type="GO" id="GO:0004674">
    <property type="term" value="F:protein serine/threonine kinase activity"/>
    <property type="evidence" value="ECO:0007669"/>
    <property type="project" value="UniProtKB-KW"/>
</dbReference>
<sequence>MDGGQGVDGATTFGWYRLERLLGSGAMGQVFRAYDTQTQRVVAVKVLAPHMAADADFQARFRREAHLAAQLSDPHVIPIHRFGEIDGRLFVDMRLVEGRDLDLVLRESPGGLEPFRAVAIVEQIASALEAAHRVGLVHRDVKPSNVLIGARDFAYLIDFGIARATHDSRLTATGMTFGTLAYMAPERFSTDTLDPRSDVYSLACVLFECLTGKKPYGGGNPQRVMAGHMFSPPPRTGTVKPGLPAQFDGVIGRGLAKDPTDRFATVSEFARAARGVLDGTVRVAPQPPPAHFGGFASVGPGHAPMSGPHPAPAGGFAPLAPQPGLPPVVRRPWWRRRAPLVAAAITAVATLTAGGVIVATQDRSTSPAATQSQDPPPASYGEPIELPIRQVGTDELAVDDEGSVYATGLDGVIKLPAGSDTPTKLPLSNVMAPSGVAVDDAGAVYVASYLPPARVVRLGAGATPQIDLPFTGLESPQGVAVDPAGDVYVVDQTRRVLRLSAGSSNQVEMPFRDLRSSGHIAVDATGTVYATQVRGVVLKMGTSTSGGQEVVPFTGLVDPSGIAVDGDGAVYVTDLGTGKVWKLDAGTGDQEELPFVDLVKPNAVAVDGDGNVYVSDVRDRVVKLPVR</sequence>
<dbReference type="CDD" id="cd14014">
    <property type="entry name" value="STKc_PknB_like"/>
    <property type="match status" value="1"/>
</dbReference>
<comment type="caution">
    <text evidence="17">The sequence shown here is derived from an EMBL/GenBank/DDBJ whole genome shotgun (WGS) entry which is preliminary data.</text>
</comment>
<evidence type="ECO:0000313" key="18">
    <source>
        <dbReference type="Proteomes" id="UP001140293"/>
    </source>
</evidence>
<keyword evidence="11" id="KW-1133">Transmembrane helix</keyword>
<dbReference type="InterPro" id="IPR017441">
    <property type="entry name" value="Protein_kinase_ATP_BS"/>
</dbReference>
<evidence type="ECO:0000256" key="6">
    <source>
        <dbReference type="ARBA" id="ARBA00022692"/>
    </source>
</evidence>
<evidence type="ECO:0000256" key="13">
    <source>
        <dbReference type="PROSITE-ProRule" id="PRU00504"/>
    </source>
</evidence>
<dbReference type="GO" id="GO:0080090">
    <property type="term" value="P:regulation of primary metabolic process"/>
    <property type="evidence" value="ECO:0007669"/>
    <property type="project" value="UniProtKB-ARBA"/>
</dbReference>
<dbReference type="PROSITE" id="PS51125">
    <property type="entry name" value="NHL"/>
    <property type="match status" value="1"/>
</dbReference>
<evidence type="ECO:0000256" key="11">
    <source>
        <dbReference type="ARBA" id="ARBA00022989"/>
    </source>
</evidence>
<keyword evidence="3" id="KW-1003">Cell membrane</keyword>
<keyword evidence="6" id="KW-0812">Transmembrane</keyword>
<gene>
    <name evidence="17" type="ORF">H7I41_21205</name>
</gene>
<dbReference type="GO" id="GO:0005524">
    <property type="term" value="F:ATP binding"/>
    <property type="evidence" value="ECO:0007669"/>
    <property type="project" value="UniProtKB-UniRule"/>
</dbReference>
<dbReference type="SUPFAM" id="SSF101898">
    <property type="entry name" value="NHL repeat"/>
    <property type="match status" value="1"/>
</dbReference>
<dbReference type="InterPro" id="IPR008271">
    <property type="entry name" value="Ser/Thr_kinase_AS"/>
</dbReference>
<feature type="binding site" evidence="14">
    <location>
        <position position="45"/>
    </location>
    <ligand>
        <name>ATP</name>
        <dbReference type="ChEBI" id="CHEBI:30616"/>
    </ligand>
</feature>
<dbReference type="PROSITE" id="PS00108">
    <property type="entry name" value="PROTEIN_KINASE_ST"/>
    <property type="match status" value="1"/>
</dbReference>
<organism evidence="17 18">
    <name type="scientific">[Mycobacterium] manitobense</name>
    <dbReference type="NCBI Taxonomy" id="190147"/>
    <lineage>
        <taxon>Bacteria</taxon>
        <taxon>Bacillati</taxon>
        <taxon>Actinomycetota</taxon>
        <taxon>Actinomycetes</taxon>
        <taxon>Mycobacteriales</taxon>
        <taxon>Mycobacteriaceae</taxon>
        <taxon>Mycolicibacterium</taxon>
    </lineage>
</organism>
<dbReference type="EMBL" id="JACKSJ010000184">
    <property type="protein sequence ID" value="MCV7172438.1"/>
    <property type="molecule type" value="Genomic_DNA"/>
</dbReference>
<evidence type="ECO:0000256" key="14">
    <source>
        <dbReference type="PROSITE-ProRule" id="PRU10141"/>
    </source>
</evidence>
<keyword evidence="8 14" id="KW-0547">Nucleotide-binding</keyword>
<feature type="region of interest" description="Disordered" evidence="15">
    <location>
        <begin position="363"/>
        <end position="383"/>
    </location>
</feature>
<comment type="subcellular location">
    <subcellularLocation>
        <location evidence="1">Cell membrane</location>
        <topology evidence="1">Single-pass membrane protein</topology>
    </subcellularLocation>
</comment>
<evidence type="ECO:0000256" key="7">
    <source>
        <dbReference type="ARBA" id="ARBA00022737"/>
    </source>
</evidence>
<evidence type="ECO:0000256" key="1">
    <source>
        <dbReference type="ARBA" id="ARBA00004162"/>
    </source>
</evidence>
<dbReference type="InterPro" id="IPR001258">
    <property type="entry name" value="NHL_repeat"/>
</dbReference>
<dbReference type="PANTHER" id="PTHR43289:SF6">
    <property type="entry name" value="SERINE_THREONINE-PROTEIN KINASE NEKL-3"/>
    <property type="match status" value="1"/>
</dbReference>
<dbReference type="InterPro" id="IPR011009">
    <property type="entry name" value="Kinase-like_dom_sf"/>
</dbReference>
<dbReference type="Gene3D" id="2.120.10.30">
    <property type="entry name" value="TolB, C-terminal domain"/>
    <property type="match status" value="1"/>
</dbReference>
<evidence type="ECO:0000256" key="5">
    <source>
        <dbReference type="ARBA" id="ARBA00022679"/>
    </source>
</evidence>
<keyword evidence="12" id="KW-0472">Membrane</keyword>
<evidence type="ECO:0000256" key="4">
    <source>
        <dbReference type="ARBA" id="ARBA00022527"/>
    </source>
</evidence>
<dbReference type="SUPFAM" id="SSF56112">
    <property type="entry name" value="Protein kinase-like (PK-like)"/>
    <property type="match status" value="1"/>
</dbReference>
<dbReference type="Gene3D" id="3.30.200.20">
    <property type="entry name" value="Phosphorylase Kinase, domain 1"/>
    <property type="match status" value="1"/>
</dbReference>
<dbReference type="GO" id="GO:0005886">
    <property type="term" value="C:plasma membrane"/>
    <property type="evidence" value="ECO:0007669"/>
    <property type="project" value="UniProtKB-SubCell"/>
</dbReference>
<proteinExistence type="predicted"/>
<dbReference type="Pfam" id="PF00069">
    <property type="entry name" value="Pkinase"/>
    <property type="match status" value="1"/>
</dbReference>
<dbReference type="Proteomes" id="UP001140293">
    <property type="component" value="Unassembled WGS sequence"/>
</dbReference>
<dbReference type="RefSeq" id="WP_264014613.1">
    <property type="nucleotide sequence ID" value="NZ_JACKSJ010000184.1"/>
</dbReference>
<evidence type="ECO:0000313" key="17">
    <source>
        <dbReference type="EMBL" id="MCV7172438.1"/>
    </source>
</evidence>
<dbReference type="PROSITE" id="PS50011">
    <property type="entry name" value="PROTEIN_KINASE_DOM"/>
    <property type="match status" value="1"/>
</dbReference>
<dbReference type="FunFam" id="1.10.510.10:FF:000021">
    <property type="entry name" value="Serine/threonine protein kinase"/>
    <property type="match status" value="1"/>
</dbReference>
<feature type="repeat" description="NHL" evidence="13">
    <location>
        <begin position="550"/>
        <end position="586"/>
    </location>
</feature>
<accession>A0A9X2YQT4</accession>
<dbReference type="InterPro" id="IPR000719">
    <property type="entry name" value="Prot_kinase_dom"/>
</dbReference>
<feature type="domain" description="Protein kinase" evidence="16">
    <location>
        <begin position="16"/>
        <end position="277"/>
    </location>
</feature>
<reference evidence="17" key="1">
    <citation type="submission" date="2020-07" db="EMBL/GenBank/DDBJ databases">
        <authorList>
            <person name="Pettersson B.M.F."/>
            <person name="Behra P.R.K."/>
            <person name="Ramesh M."/>
            <person name="Das S."/>
            <person name="Dasgupta S."/>
            <person name="Kirsebom L.A."/>
        </authorList>
    </citation>
    <scope>NUCLEOTIDE SEQUENCE</scope>
    <source>
        <strain evidence="17">DSM 44615</strain>
    </source>
</reference>
<keyword evidence="10 14" id="KW-0067">ATP-binding</keyword>
<dbReference type="Gene3D" id="2.40.10.500">
    <property type="match status" value="1"/>
</dbReference>
<dbReference type="PROSITE" id="PS00107">
    <property type="entry name" value="PROTEIN_KINASE_ATP"/>
    <property type="match status" value="1"/>
</dbReference>
<dbReference type="AlphaFoldDB" id="A0A9X2YQT4"/>